<keyword evidence="9 17" id="KW-0547">Nucleotide-binding</keyword>
<dbReference type="Pfam" id="PF02875">
    <property type="entry name" value="Mur_ligase_C"/>
    <property type="match status" value="1"/>
</dbReference>
<dbReference type="AlphaFoldDB" id="A0A1G6MR97"/>
<evidence type="ECO:0000256" key="16">
    <source>
        <dbReference type="ARBA" id="ARBA00047632"/>
    </source>
</evidence>
<dbReference type="SUPFAM" id="SSF53244">
    <property type="entry name" value="MurD-like peptide ligases, peptide-binding domain"/>
    <property type="match status" value="1"/>
</dbReference>
<evidence type="ECO:0000256" key="14">
    <source>
        <dbReference type="ARBA" id="ARBA00030398"/>
    </source>
</evidence>
<gene>
    <name evidence="17" type="primary">murD</name>
    <name evidence="21" type="ORF">SAMN04487864_11073</name>
</gene>
<evidence type="ECO:0000256" key="1">
    <source>
        <dbReference type="ARBA" id="ARBA00002734"/>
    </source>
</evidence>
<keyword evidence="11 17" id="KW-0133">Cell shape</keyword>
<evidence type="ECO:0000256" key="6">
    <source>
        <dbReference type="ARBA" id="ARBA00015655"/>
    </source>
</evidence>
<dbReference type="GO" id="GO:0051301">
    <property type="term" value="P:cell division"/>
    <property type="evidence" value="ECO:0007669"/>
    <property type="project" value="UniProtKB-KW"/>
</dbReference>
<dbReference type="InterPro" id="IPR036615">
    <property type="entry name" value="Mur_ligase_C_dom_sf"/>
</dbReference>
<keyword evidence="22" id="KW-1185">Reference proteome</keyword>
<dbReference type="UniPathway" id="UPA00219"/>
<sequence length="454" mass="50279">MSGIEKVMVFGAGISGKGAAMELADQGKTVFLYDDMPKDLEPELTEMLARNGGGFFSGNIEEILQQVQQIILSPAVPYNLSVLQKARENGIEVIAEIESAWRNYSGHMVAITGTNGKTTTTTLVGEMLKTLPVKTAVGGNIGLALSREVKGLDENSWVAAEVSSYQLEGIKDFRPDVAAILNLTPDHMERHKTMEEYARCKRNIFANQTAKQITILNYDDPEVRTWGKYSKGTLCYFSRKAVLPEGVYMKDGSFFINWKNAVKEICHKDELRIFGAHNEENVLAAIACGFFAGVTPEKMRETLLGFKGVEHRIEYVTTIHGVPYYNDSKATNTDSVIKALEAFPSGHIILLAGGHDKMTPLGPMMYLIREKTDLLILLGEAKERFYQAAMAAGVENIMVVDTFKDAVDAAYAHAKTPQVVLLSPACSSFDMFHDMGERGRYFKKLVMDLKKNTD</sequence>
<evidence type="ECO:0000256" key="12">
    <source>
        <dbReference type="ARBA" id="ARBA00022984"/>
    </source>
</evidence>
<dbReference type="InterPro" id="IPR005762">
    <property type="entry name" value="MurD"/>
</dbReference>
<keyword evidence="12 17" id="KW-0573">Peptidoglycan synthesis</keyword>
<comment type="pathway">
    <text evidence="3 17 18">Cell wall biogenesis; peptidoglycan biosynthesis.</text>
</comment>
<dbReference type="RefSeq" id="WP_093730660.1">
    <property type="nucleotide sequence ID" value="NZ_FMYW01000010.1"/>
</dbReference>
<evidence type="ECO:0000256" key="9">
    <source>
        <dbReference type="ARBA" id="ARBA00022741"/>
    </source>
</evidence>
<dbReference type="Proteomes" id="UP000198943">
    <property type="component" value="Unassembled WGS sequence"/>
</dbReference>
<dbReference type="GO" id="GO:0008764">
    <property type="term" value="F:UDP-N-acetylmuramoylalanine-D-glutamate ligase activity"/>
    <property type="evidence" value="ECO:0007669"/>
    <property type="project" value="UniProtKB-UniRule"/>
</dbReference>
<evidence type="ECO:0000256" key="18">
    <source>
        <dbReference type="RuleBase" id="RU003664"/>
    </source>
</evidence>
<dbReference type="PANTHER" id="PTHR43692:SF1">
    <property type="entry name" value="UDP-N-ACETYLMURAMOYLALANINE--D-GLUTAMATE LIGASE"/>
    <property type="match status" value="1"/>
</dbReference>
<evidence type="ECO:0000256" key="4">
    <source>
        <dbReference type="ARBA" id="ARBA00010416"/>
    </source>
</evidence>
<proteinExistence type="inferred from homology"/>
<evidence type="ECO:0000256" key="17">
    <source>
        <dbReference type="HAMAP-Rule" id="MF_00639"/>
    </source>
</evidence>
<dbReference type="NCBIfam" id="TIGR01087">
    <property type="entry name" value="murD"/>
    <property type="match status" value="1"/>
</dbReference>
<dbReference type="PANTHER" id="PTHR43692">
    <property type="entry name" value="UDP-N-ACETYLMURAMOYLALANINE--D-GLUTAMATE LIGASE"/>
    <property type="match status" value="1"/>
</dbReference>
<dbReference type="GO" id="GO:0005737">
    <property type="term" value="C:cytoplasm"/>
    <property type="evidence" value="ECO:0007669"/>
    <property type="project" value="UniProtKB-SubCell"/>
</dbReference>
<dbReference type="Pfam" id="PF21799">
    <property type="entry name" value="MurD-like_N"/>
    <property type="match status" value="1"/>
</dbReference>
<comment type="subcellular location">
    <subcellularLocation>
        <location evidence="2 17 18">Cytoplasm</location>
    </subcellularLocation>
</comment>
<evidence type="ECO:0000256" key="8">
    <source>
        <dbReference type="ARBA" id="ARBA00022598"/>
    </source>
</evidence>
<feature type="domain" description="Mur ligase central" evidence="20">
    <location>
        <begin position="111"/>
        <end position="288"/>
    </location>
</feature>
<accession>A0A1G6MR97</accession>
<comment type="function">
    <text evidence="1 17 18">Cell wall formation. Catalyzes the addition of glutamate to the nucleotide precursor UDP-N-acetylmuramoyl-L-alanine (UMA).</text>
</comment>
<dbReference type="EC" id="6.3.2.9" evidence="5 17"/>
<evidence type="ECO:0000256" key="7">
    <source>
        <dbReference type="ARBA" id="ARBA00022490"/>
    </source>
</evidence>
<dbReference type="InterPro" id="IPR004101">
    <property type="entry name" value="Mur_ligase_C"/>
</dbReference>
<dbReference type="GO" id="GO:0009252">
    <property type="term" value="P:peptidoglycan biosynthetic process"/>
    <property type="evidence" value="ECO:0007669"/>
    <property type="project" value="UniProtKB-UniRule"/>
</dbReference>
<dbReference type="InterPro" id="IPR013221">
    <property type="entry name" value="Mur_ligase_cen"/>
</dbReference>
<evidence type="ECO:0000256" key="3">
    <source>
        <dbReference type="ARBA" id="ARBA00004752"/>
    </source>
</evidence>
<evidence type="ECO:0000256" key="13">
    <source>
        <dbReference type="ARBA" id="ARBA00023316"/>
    </source>
</evidence>
<evidence type="ECO:0000313" key="22">
    <source>
        <dbReference type="Proteomes" id="UP000198943"/>
    </source>
</evidence>
<keyword evidence="10 17" id="KW-0067">ATP-binding</keyword>
<keyword evidence="17 18" id="KW-0131">Cell cycle</keyword>
<name>A0A1G6MR97_9FIRM</name>
<feature type="binding site" evidence="17">
    <location>
        <begin position="113"/>
        <end position="119"/>
    </location>
    <ligand>
        <name>ATP</name>
        <dbReference type="ChEBI" id="CHEBI:30616"/>
    </ligand>
</feature>
<organism evidence="21 22">
    <name type="scientific">Succiniclasticum ruminis</name>
    <dbReference type="NCBI Taxonomy" id="40841"/>
    <lineage>
        <taxon>Bacteria</taxon>
        <taxon>Bacillati</taxon>
        <taxon>Bacillota</taxon>
        <taxon>Negativicutes</taxon>
        <taxon>Acidaminococcales</taxon>
        <taxon>Acidaminococcaceae</taxon>
        <taxon>Succiniclasticum</taxon>
    </lineage>
</organism>
<dbReference type="SUPFAM" id="SSF51984">
    <property type="entry name" value="MurCD N-terminal domain"/>
    <property type="match status" value="1"/>
</dbReference>
<dbReference type="Gene3D" id="3.40.50.720">
    <property type="entry name" value="NAD(P)-binding Rossmann-like Domain"/>
    <property type="match status" value="1"/>
</dbReference>
<dbReference type="GO" id="GO:0071555">
    <property type="term" value="P:cell wall organization"/>
    <property type="evidence" value="ECO:0007669"/>
    <property type="project" value="UniProtKB-KW"/>
</dbReference>
<dbReference type="HAMAP" id="MF_00639">
    <property type="entry name" value="MurD"/>
    <property type="match status" value="1"/>
</dbReference>
<evidence type="ECO:0000259" key="19">
    <source>
        <dbReference type="Pfam" id="PF02875"/>
    </source>
</evidence>
<dbReference type="InterPro" id="IPR036565">
    <property type="entry name" value="Mur-like_cat_sf"/>
</dbReference>
<dbReference type="OrthoDB" id="9809796at2"/>
<keyword evidence="13 17" id="KW-0961">Cell wall biogenesis/degradation</keyword>
<evidence type="ECO:0000256" key="5">
    <source>
        <dbReference type="ARBA" id="ARBA00012212"/>
    </source>
</evidence>
<keyword evidence="8 17" id="KW-0436">Ligase</keyword>
<dbReference type="GO" id="GO:0005524">
    <property type="term" value="F:ATP binding"/>
    <property type="evidence" value="ECO:0007669"/>
    <property type="project" value="UniProtKB-UniRule"/>
</dbReference>
<protein>
    <recommendedName>
        <fullName evidence="6 17">UDP-N-acetylmuramoylalanine--D-glutamate ligase</fullName>
        <ecNumber evidence="5 17">6.3.2.9</ecNumber>
    </recommendedName>
    <alternativeName>
        <fullName evidence="15 17">D-glutamic acid-adding enzyme</fullName>
    </alternativeName>
    <alternativeName>
        <fullName evidence="14 17">UDP-N-acetylmuramoyl-L-alanyl-D-glutamate synthetase</fullName>
    </alternativeName>
</protein>
<keyword evidence="7 17" id="KW-0963">Cytoplasm</keyword>
<keyword evidence="17 18" id="KW-0132">Cell division</keyword>
<dbReference type="SUPFAM" id="SSF53623">
    <property type="entry name" value="MurD-like peptide ligases, catalytic domain"/>
    <property type="match status" value="1"/>
</dbReference>
<evidence type="ECO:0000256" key="11">
    <source>
        <dbReference type="ARBA" id="ARBA00022960"/>
    </source>
</evidence>
<dbReference type="GO" id="GO:0008360">
    <property type="term" value="P:regulation of cell shape"/>
    <property type="evidence" value="ECO:0007669"/>
    <property type="project" value="UniProtKB-KW"/>
</dbReference>
<evidence type="ECO:0000256" key="2">
    <source>
        <dbReference type="ARBA" id="ARBA00004496"/>
    </source>
</evidence>
<evidence type="ECO:0000256" key="15">
    <source>
        <dbReference type="ARBA" id="ARBA00032324"/>
    </source>
</evidence>
<comment type="similarity">
    <text evidence="4 17">Belongs to the MurCDEF family.</text>
</comment>
<comment type="catalytic activity">
    <reaction evidence="16 17 18">
        <text>UDP-N-acetyl-alpha-D-muramoyl-L-alanine + D-glutamate + ATP = UDP-N-acetyl-alpha-D-muramoyl-L-alanyl-D-glutamate + ADP + phosphate + H(+)</text>
        <dbReference type="Rhea" id="RHEA:16429"/>
        <dbReference type="ChEBI" id="CHEBI:15378"/>
        <dbReference type="ChEBI" id="CHEBI:29986"/>
        <dbReference type="ChEBI" id="CHEBI:30616"/>
        <dbReference type="ChEBI" id="CHEBI:43474"/>
        <dbReference type="ChEBI" id="CHEBI:83898"/>
        <dbReference type="ChEBI" id="CHEBI:83900"/>
        <dbReference type="ChEBI" id="CHEBI:456216"/>
        <dbReference type="EC" id="6.3.2.9"/>
    </reaction>
</comment>
<dbReference type="Gene3D" id="3.40.1190.10">
    <property type="entry name" value="Mur-like, catalytic domain"/>
    <property type="match status" value="1"/>
</dbReference>
<dbReference type="EMBL" id="FMYW01000010">
    <property type="protein sequence ID" value="SDC57506.1"/>
    <property type="molecule type" value="Genomic_DNA"/>
</dbReference>
<feature type="domain" description="Mur ligase C-terminal" evidence="19">
    <location>
        <begin position="311"/>
        <end position="426"/>
    </location>
</feature>
<evidence type="ECO:0000256" key="10">
    <source>
        <dbReference type="ARBA" id="ARBA00022840"/>
    </source>
</evidence>
<evidence type="ECO:0000313" key="21">
    <source>
        <dbReference type="EMBL" id="SDC57506.1"/>
    </source>
</evidence>
<evidence type="ECO:0000259" key="20">
    <source>
        <dbReference type="Pfam" id="PF08245"/>
    </source>
</evidence>
<dbReference type="Gene3D" id="3.90.190.20">
    <property type="entry name" value="Mur ligase, C-terminal domain"/>
    <property type="match status" value="1"/>
</dbReference>
<reference evidence="22" key="1">
    <citation type="submission" date="2016-10" db="EMBL/GenBank/DDBJ databases">
        <authorList>
            <person name="Varghese N."/>
            <person name="Submissions S."/>
        </authorList>
    </citation>
    <scope>NUCLEOTIDE SEQUENCE [LARGE SCALE GENOMIC DNA]</scope>
    <source>
        <strain evidence="22">DSM 11005</strain>
    </source>
</reference>
<dbReference type="Pfam" id="PF08245">
    <property type="entry name" value="Mur_ligase_M"/>
    <property type="match status" value="1"/>
</dbReference>